<dbReference type="EMBL" id="LNRQ01000001">
    <property type="protein sequence ID" value="KZN11683.1"/>
    <property type="molecule type" value="Genomic_DNA"/>
</dbReference>
<feature type="compositionally biased region" description="Low complexity" evidence="1">
    <location>
        <begin position="55"/>
        <end position="73"/>
    </location>
</feature>
<gene>
    <name evidence="3" type="ORF">DCAR_004339</name>
    <name evidence="4" type="ORF">DCAR_0104673</name>
</gene>
<dbReference type="InterPro" id="IPR039609">
    <property type="entry name" value="VQ_15/22"/>
</dbReference>
<dbReference type="Proteomes" id="UP000077755">
    <property type="component" value="Chromosome 1"/>
</dbReference>
<protein>
    <recommendedName>
        <fullName evidence="2">VQ domain-containing protein</fullName>
    </recommendedName>
</protein>
<reference evidence="3" key="1">
    <citation type="journal article" date="2016" name="Nat. Genet.">
        <title>A high-quality carrot genome assembly provides new insights into carotenoid accumulation and asterid genome evolution.</title>
        <authorList>
            <person name="Iorizzo M."/>
            <person name="Ellison S."/>
            <person name="Senalik D."/>
            <person name="Zeng P."/>
            <person name="Satapoomin P."/>
            <person name="Huang J."/>
            <person name="Bowman M."/>
            <person name="Iovene M."/>
            <person name="Sanseverino W."/>
            <person name="Cavagnaro P."/>
            <person name="Yildiz M."/>
            <person name="Macko-Podgorni A."/>
            <person name="Moranska E."/>
            <person name="Grzebelus E."/>
            <person name="Grzebelus D."/>
            <person name="Ashrafi H."/>
            <person name="Zheng Z."/>
            <person name="Cheng S."/>
            <person name="Spooner D."/>
            <person name="Van Deynze A."/>
            <person name="Simon P."/>
        </authorList>
    </citation>
    <scope>NUCLEOTIDE SEQUENCE [LARGE SCALE GENOMIC DNA]</scope>
    <source>
        <tissue evidence="3">Leaf</tissue>
    </source>
</reference>
<name>A0A162B9K8_DAUCS</name>
<feature type="region of interest" description="Disordered" evidence="1">
    <location>
        <begin position="55"/>
        <end position="102"/>
    </location>
</feature>
<evidence type="ECO:0000256" key="1">
    <source>
        <dbReference type="SAM" id="MobiDB-lite"/>
    </source>
</evidence>
<feature type="compositionally biased region" description="Basic residues" evidence="1">
    <location>
        <begin position="86"/>
        <end position="95"/>
    </location>
</feature>
<sequence length="236" mass="25943">MNNHPNASTDHHQWLHYYNQQTPDAAYDPAAMTSVGGGGNGSGFSDTTSTIVTTSFTTNNTSSPSKSTSLGNTDVHLNPQASVGKPIRRRSRAPRKNPTTLLNASTTNFRSLVQQFTGCQNTKATSFGSRKGPVNLSFGMPRNMQNDHHIISTSSRITPVGSEYYHDQLSNPSGHDQKQGQQWQQQEMFEKLRINSTKNMQSGGLDDFGIDDMHGLINESSSFSSSVNKQDGNYYF</sequence>
<accession>A0A162B9K8</accession>
<dbReference type="STRING" id="79200.A0A162B9K8"/>
<keyword evidence="5" id="KW-1185">Reference proteome</keyword>
<dbReference type="PANTHER" id="PTHR33179">
    <property type="entry name" value="VQ MOTIF-CONTAINING PROTEIN"/>
    <property type="match status" value="1"/>
</dbReference>
<evidence type="ECO:0000313" key="5">
    <source>
        <dbReference type="Proteomes" id="UP000077755"/>
    </source>
</evidence>
<organism evidence="3">
    <name type="scientific">Daucus carota subsp. sativus</name>
    <name type="common">Carrot</name>
    <dbReference type="NCBI Taxonomy" id="79200"/>
    <lineage>
        <taxon>Eukaryota</taxon>
        <taxon>Viridiplantae</taxon>
        <taxon>Streptophyta</taxon>
        <taxon>Embryophyta</taxon>
        <taxon>Tracheophyta</taxon>
        <taxon>Spermatophyta</taxon>
        <taxon>Magnoliopsida</taxon>
        <taxon>eudicotyledons</taxon>
        <taxon>Gunneridae</taxon>
        <taxon>Pentapetalae</taxon>
        <taxon>asterids</taxon>
        <taxon>campanulids</taxon>
        <taxon>Apiales</taxon>
        <taxon>Apiaceae</taxon>
        <taxon>Apioideae</taxon>
        <taxon>Scandiceae</taxon>
        <taxon>Daucinae</taxon>
        <taxon>Daucus</taxon>
        <taxon>Daucus sect. Daucus</taxon>
    </lineage>
</organism>
<evidence type="ECO:0000313" key="4">
    <source>
        <dbReference type="EMBL" id="WOG85484.1"/>
    </source>
</evidence>
<dbReference type="EMBL" id="CP093343">
    <property type="protein sequence ID" value="WOG85484.1"/>
    <property type="molecule type" value="Genomic_DNA"/>
</dbReference>
<proteinExistence type="predicted"/>
<feature type="domain" description="VQ" evidence="2">
    <location>
        <begin position="98"/>
        <end position="119"/>
    </location>
</feature>
<dbReference type="Gramene" id="KZN11683">
    <property type="protein sequence ID" value="KZN11683"/>
    <property type="gene ID" value="DCAR_004339"/>
</dbReference>
<dbReference type="AlphaFoldDB" id="A0A162B9K8"/>
<dbReference type="PANTHER" id="PTHR33179:SF29">
    <property type="entry name" value="OS06G0666400 PROTEIN"/>
    <property type="match status" value="1"/>
</dbReference>
<reference evidence="4" key="2">
    <citation type="submission" date="2022-03" db="EMBL/GenBank/DDBJ databases">
        <title>Draft title - Genomic analysis of global carrot germplasm unveils the trajectory of domestication and the origin of high carotenoid orange carrot.</title>
        <authorList>
            <person name="Iorizzo M."/>
            <person name="Ellison S."/>
            <person name="Senalik D."/>
            <person name="Macko-Podgorni A."/>
            <person name="Grzebelus D."/>
            <person name="Bostan H."/>
            <person name="Rolling W."/>
            <person name="Curaba J."/>
            <person name="Simon P."/>
        </authorList>
    </citation>
    <scope>NUCLEOTIDE SEQUENCE</scope>
    <source>
        <tissue evidence="4">Leaf</tissue>
    </source>
</reference>
<evidence type="ECO:0000259" key="2">
    <source>
        <dbReference type="Pfam" id="PF05678"/>
    </source>
</evidence>
<evidence type="ECO:0000313" key="3">
    <source>
        <dbReference type="EMBL" id="KZN11683.1"/>
    </source>
</evidence>
<dbReference type="InterPro" id="IPR008889">
    <property type="entry name" value="VQ"/>
</dbReference>
<dbReference type="Pfam" id="PF05678">
    <property type="entry name" value="VQ"/>
    <property type="match status" value="1"/>
</dbReference>